<dbReference type="eggNOG" id="ENOG502SSA3">
    <property type="taxonomic scope" value="Eukaryota"/>
</dbReference>
<dbReference type="STRING" id="1245745.A0A0A2VVA9"/>
<dbReference type="EMBL" id="ANFO01000199">
    <property type="protein sequence ID" value="KGQ11568.1"/>
    <property type="molecule type" value="Genomic_DNA"/>
</dbReference>
<evidence type="ECO:0000256" key="1">
    <source>
        <dbReference type="SAM" id="MobiDB-lite"/>
    </source>
</evidence>
<dbReference type="HOGENOM" id="CLU_075105_0_0_1"/>
<protein>
    <submittedName>
        <fullName evidence="2">Uncharacterized protein</fullName>
    </submittedName>
</protein>
<dbReference type="Proteomes" id="UP000030106">
    <property type="component" value="Unassembled WGS sequence"/>
</dbReference>
<reference evidence="2 3" key="1">
    <citation type="submission" date="2012-10" db="EMBL/GenBank/DDBJ databases">
        <title>Genome sequencing and analysis of entomopathogenic fungi Beauveria bassiana D1-5.</title>
        <authorList>
            <person name="Li Q."/>
            <person name="Wang L."/>
            <person name="Zhang Z."/>
            <person name="Wang Q."/>
            <person name="Ren J."/>
            <person name="Wang M."/>
            <person name="Xu W."/>
            <person name="Wang J."/>
            <person name="Lu Y."/>
            <person name="Du Q."/>
            <person name="Sun Z."/>
        </authorList>
    </citation>
    <scope>NUCLEOTIDE SEQUENCE [LARGE SCALE GENOMIC DNA]</scope>
    <source>
        <strain evidence="2 3">D1-5</strain>
    </source>
</reference>
<name>A0A0A2VVA9_BEABA</name>
<dbReference type="AlphaFoldDB" id="A0A0A2VVA9"/>
<feature type="region of interest" description="Disordered" evidence="1">
    <location>
        <begin position="1"/>
        <end position="22"/>
    </location>
</feature>
<gene>
    <name evidence="2" type="ORF">BBAD15_g2690</name>
</gene>
<proteinExistence type="predicted"/>
<accession>A0A0A2VVA9</accession>
<comment type="caution">
    <text evidence="2">The sequence shown here is derived from an EMBL/GenBank/DDBJ whole genome shotgun (WGS) entry which is preliminary data.</text>
</comment>
<organism evidence="2 3">
    <name type="scientific">Beauveria bassiana D1-5</name>
    <dbReference type="NCBI Taxonomy" id="1245745"/>
    <lineage>
        <taxon>Eukaryota</taxon>
        <taxon>Fungi</taxon>
        <taxon>Dikarya</taxon>
        <taxon>Ascomycota</taxon>
        <taxon>Pezizomycotina</taxon>
        <taxon>Sordariomycetes</taxon>
        <taxon>Hypocreomycetidae</taxon>
        <taxon>Hypocreales</taxon>
        <taxon>Cordycipitaceae</taxon>
        <taxon>Beauveria</taxon>
    </lineage>
</organism>
<evidence type="ECO:0000313" key="3">
    <source>
        <dbReference type="Proteomes" id="UP000030106"/>
    </source>
</evidence>
<sequence>MAGAPIVYPYDPPSRPSRSPDGLPLVDLYSGLGHEPTPLPKHLTRVLYIPEHDAPGFPVYESTREFQRVIYESPFGRGEFMPPPLMGSRLFNIRTSMINRPSGNGRDNVQYLVVPDTVPGDDGHRSVNVRKRDPHNICPDINVKLPLPDHSFSLTIGCDKGSTDTVLVRAFFPLPDAHSYKTTIFFPYFAFSSRSGYERYQWEVHPIQDGPMRYTLMSNKGTSEDTSRRQEGDIRAIYYHVGCGGSVFQPHSEGILLLPETSVDGPELEEEVVVASLIGVLMRVRSMRYVEKSKGTSPKQRDKPLFKRLFR</sequence>
<evidence type="ECO:0000313" key="2">
    <source>
        <dbReference type="EMBL" id="KGQ11568.1"/>
    </source>
</evidence>
<dbReference type="OrthoDB" id="5212373at2759"/>